<dbReference type="PRINTS" id="PR00344">
    <property type="entry name" value="BCTRLSENSOR"/>
</dbReference>
<dbReference type="Gene3D" id="3.30.450.20">
    <property type="entry name" value="PAS domain"/>
    <property type="match status" value="1"/>
</dbReference>
<evidence type="ECO:0000256" key="10">
    <source>
        <dbReference type="ARBA" id="ARBA00022840"/>
    </source>
</evidence>
<dbReference type="InterPro" id="IPR050640">
    <property type="entry name" value="Bact_2-comp_sensor_kinase"/>
</dbReference>
<dbReference type="Proteomes" id="UP000293568">
    <property type="component" value="Chromosome"/>
</dbReference>
<dbReference type="GO" id="GO:0005524">
    <property type="term" value="F:ATP binding"/>
    <property type="evidence" value="ECO:0007669"/>
    <property type="project" value="UniProtKB-KW"/>
</dbReference>
<sequence length="630" mass="71709">MRGGHKGSAWGKWPYRLRRWTEVPATRMEGKLFIVFLFLVLLPIGLITFIASERYTGTIENNTVAYVSQISDKMMSKLDDYTTDMKKISIIPSYLNEIQTGLQWSNEYYKGKDKESFQSPSAGESQMKLQITRKVESSIAFMNNIKEGTSNVYLFDLYGNPYYVIKSGGKRSNLQQFYDSWKESAYEAAGKPVLVSTQEIAGQPGSKQQYMFTVVRDIIDKSYRSIGMIAVDANINVIEGIVNDLDQTTHGLTMILDQKGYVIYDSEKKYLAQNLSQNEVARLAVGSSGSFHLNVNGEPQLVVYKRSEETGWLMLITVPENRLMEQAVQTRNYTFAAAAAVMAFALFISLVLIFALTRPLRSMVKLMKNVQSGNLDVTFPLKRRDEAGMVGLAFNRMMARIKQLIEDIYTIEQRKKQTELDSLQHQINPHFIYNTLETIRMTAVLHDDAEIGDMVQQLGQQLRYSIHNGHEIVPAEREWEHLRSYMQLVNYRYGDMFQLELPEEAAVAGIRVMKLLFQPIVENCVNHGYTDAKARFHIRVSYRREGTDHCFTVKDDGAGMSERELMQLRSSLELEKPARSDGHGIGLRNIHERLRLRYGAMYGLTVNSKPGEGTEVAVRIPVQEPPPTAV</sequence>
<keyword evidence="13 14" id="KW-0472">Membrane</keyword>
<dbReference type="CDD" id="cd06225">
    <property type="entry name" value="HAMP"/>
    <property type="match status" value="1"/>
</dbReference>
<dbReference type="PANTHER" id="PTHR34220:SF11">
    <property type="entry name" value="SENSOR PROTEIN KINASE HPTS"/>
    <property type="match status" value="1"/>
</dbReference>
<dbReference type="InterPro" id="IPR003660">
    <property type="entry name" value="HAMP_dom"/>
</dbReference>
<dbReference type="Pfam" id="PF02743">
    <property type="entry name" value="dCache_1"/>
    <property type="match status" value="1"/>
</dbReference>
<dbReference type="Pfam" id="PF06580">
    <property type="entry name" value="His_kinase"/>
    <property type="match status" value="1"/>
</dbReference>
<keyword evidence="10" id="KW-0067">ATP-binding</keyword>
<evidence type="ECO:0000259" key="15">
    <source>
        <dbReference type="PROSITE" id="PS50885"/>
    </source>
</evidence>
<evidence type="ECO:0000256" key="14">
    <source>
        <dbReference type="SAM" id="Phobius"/>
    </source>
</evidence>
<dbReference type="SUPFAM" id="SSF55874">
    <property type="entry name" value="ATPase domain of HSP90 chaperone/DNA topoisomerase II/histidine kinase"/>
    <property type="match status" value="1"/>
</dbReference>
<keyword evidence="11 14" id="KW-1133">Transmembrane helix</keyword>
<dbReference type="OrthoDB" id="9776552at2"/>
<accession>A0A4P6EZ07</accession>
<protein>
    <recommendedName>
        <fullName evidence="3">histidine kinase</fullName>
        <ecNumber evidence="3">2.7.13.3</ecNumber>
    </recommendedName>
</protein>
<feature type="transmembrane region" description="Helical" evidence="14">
    <location>
        <begin position="333"/>
        <end position="357"/>
    </location>
</feature>
<dbReference type="AlphaFoldDB" id="A0A4P6EZ07"/>
<feature type="transmembrane region" description="Helical" evidence="14">
    <location>
        <begin position="32"/>
        <end position="51"/>
    </location>
</feature>
<dbReference type="InterPro" id="IPR004358">
    <property type="entry name" value="Sig_transdc_His_kin-like_C"/>
</dbReference>
<dbReference type="Pfam" id="PF00672">
    <property type="entry name" value="HAMP"/>
    <property type="match status" value="1"/>
</dbReference>
<evidence type="ECO:0000256" key="8">
    <source>
        <dbReference type="ARBA" id="ARBA00022741"/>
    </source>
</evidence>
<evidence type="ECO:0000256" key="13">
    <source>
        <dbReference type="ARBA" id="ARBA00023136"/>
    </source>
</evidence>
<evidence type="ECO:0000256" key="11">
    <source>
        <dbReference type="ARBA" id="ARBA00022989"/>
    </source>
</evidence>
<dbReference type="PROSITE" id="PS50885">
    <property type="entry name" value="HAMP"/>
    <property type="match status" value="1"/>
</dbReference>
<keyword evidence="4" id="KW-1003">Cell membrane</keyword>
<dbReference type="PANTHER" id="PTHR34220">
    <property type="entry name" value="SENSOR HISTIDINE KINASE YPDA"/>
    <property type="match status" value="1"/>
</dbReference>
<keyword evidence="5" id="KW-0597">Phosphoprotein</keyword>
<dbReference type="InterPro" id="IPR003594">
    <property type="entry name" value="HATPase_dom"/>
</dbReference>
<keyword evidence="8" id="KW-0547">Nucleotide-binding</keyword>
<keyword evidence="7 14" id="KW-0812">Transmembrane</keyword>
<dbReference type="InterPro" id="IPR036890">
    <property type="entry name" value="HATPase_C_sf"/>
</dbReference>
<dbReference type="GO" id="GO:0000155">
    <property type="term" value="F:phosphorelay sensor kinase activity"/>
    <property type="evidence" value="ECO:0007669"/>
    <property type="project" value="InterPro"/>
</dbReference>
<gene>
    <name evidence="16" type="ORF">ET464_18000</name>
</gene>
<feature type="domain" description="HAMP" evidence="15">
    <location>
        <begin position="354"/>
        <end position="406"/>
    </location>
</feature>
<evidence type="ECO:0000256" key="4">
    <source>
        <dbReference type="ARBA" id="ARBA00022475"/>
    </source>
</evidence>
<dbReference type="EMBL" id="CP035492">
    <property type="protein sequence ID" value="QAY67995.1"/>
    <property type="molecule type" value="Genomic_DNA"/>
</dbReference>
<evidence type="ECO:0000313" key="17">
    <source>
        <dbReference type="Proteomes" id="UP000293568"/>
    </source>
</evidence>
<name>A0A4P6EZ07_9BACL</name>
<comment type="catalytic activity">
    <reaction evidence="1">
        <text>ATP + protein L-histidine = ADP + protein N-phospho-L-histidine.</text>
        <dbReference type="EC" id="2.7.13.3"/>
    </reaction>
</comment>
<dbReference type="CDD" id="cd12912">
    <property type="entry name" value="PDC2_MCP_like"/>
    <property type="match status" value="1"/>
</dbReference>
<keyword evidence="6" id="KW-0808">Transferase</keyword>
<dbReference type="EC" id="2.7.13.3" evidence="3"/>
<comment type="subcellular location">
    <subcellularLocation>
        <location evidence="2">Cell membrane</location>
        <topology evidence="2">Multi-pass membrane protein</topology>
    </subcellularLocation>
</comment>
<dbReference type="SMART" id="SM00304">
    <property type="entry name" value="HAMP"/>
    <property type="match status" value="1"/>
</dbReference>
<dbReference type="Gene3D" id="6.10.340.10">
    <property type="match status" value="1"/>
</dbReference>
<keyword evidence="9 16" id="KW-0418">Kinase</keyword>
<evidence type="ECO:0000256" key="3">
    <source>
        <dbReference type="ARBA" id="ARBA00012438"/>
    </source>
</evidence>
<evidence type="ECO:0000256" key="2">
    <source>
        <dbReference type="ARBA" id="ARBA00004651"/>
    </source>
</evidence>
<evidence type="ECO:0000256" key="5">
    <source>
        <dbReference type="ARBA" id="ARBA00022553"/>
    </source>
</evidence>
<dbReference type="InterPro" id="IPR010559">
    <property type="entry name" value="Sig_transdc_His_kin_internal"/>
</dbReference>
<evidence type="ECO:0000256" key="9">
    <source>
        <dbReference type="ARBA" id="ARBA00022777"/>
    </source>
</evidence>
<evidence type="ECO:0000313" key="16">
    <source>
        <dbReference type="EMBL" id="QAY67995.1"/>
    </source>
</evidence>
<evidence type="ECO:0000256" key="1">
    <source>
        <dbReference type="ARBA" id="ARBA00000085"/>
    </source>
</evidence>
<dbReference type="RefSeq" id="WP_129443339.1">
    <property type="nucleotide sequence ID" value="NZ_CP035492.1"/>
</dbReference>
<evidence type="ECO:0000256" key="6">
    <source>
        <dbReference type="ARBA" id="ARBA00022679"/>
    </source>
</evidence>
<keyword evidence="12" id="KW-0902">Two-component regulatory system</keyword>
<organism evidence="16 17">
    <name type="scientific">Paenibacillus protaetiae</name>
    <dbReference type="NCBI Taxonomy" id="2509456"/>
    <lineage>
        <taxon>Bacteria</taxon>
        <taxon>Bacillati</taxon>
        <taxon>Bacillota</taxon>
        <taxon>Bacilli</taxon>
        <taxon>Bacillales</taxon>
        <taxon>Paenibacillaceae</taxon>
        <taxon>Paenibacillus</taxon>
    </lineage>
</organism>
<evidence type="ECO:0000256" key="7">
    <source>
        <dbReference type="ARBA" id="ARBA00022692"/>
    </source>
</evidence>
<dbReference type="KEGG" id="pprt:ET464_18000"/>
<dbReference type="InterPro" id="IPR033479">
    <property type="entry name" value="dCache_1"/>
</dbReference>
<keyword evidence="17" id="KW-1185">Reference proteome</keyword>
<dbReference type="Gene3D" id="3.30.565.10">
    <property type="entry name" value="Histidine kinase-like ATPase, C-terminal domain"/>
    <property type="match status" value="1"/>
</dbReference>
<dbReference type="Pfam" id="PF02518">
    <property type="entry name" value="HATPase_c"/>
    <property type="match status" value="1"/>
</dbReference>
<dbReference type="SUPFAM" id="SSF158472">
    <property type="entry name" value="HAMP domain-like"/>
    <property type="match status" value="1"/>
</dbReference>
<reference evidence="16 17" key="1">
    <citation type="submission" date="2019-01" db="EMBL/GenBank/DDBJ databases">
        <title>Genome sequencing of strain FW100M-2.</title>
        <authorList>
            <person name="Heo J."/>
            <person name="Kim S.-J."/>
            <person name="Kim J.-S."/>
            <person name="Hong S.-B."/>
            <person name="Kwon S.-W."/>
        </authorList>
    </citation>
    <scope>NUCLEOTIDE SEQUENCE [LARGE SCALE GENOMIC DNA]</scope>
    <source>
        <strain evidence="16 17">FW100M-2</strain>
    </source>
</reference>
<evidence type="ECO:0000256" key="12">
    <source>
        <dbReference type="ARBA" id="ARBA00023012"/>
    </source>
</evidence>
<proteinExistence type="predicted"/>
<dbReference type="GO" id="GO:0005886">
    <property type="term" value="C:plasma membrane"/>
    <property type="evidence" value="ECO:0007669"/>
    <property type="project" value="UniProtKB-SubCell"/>
</dbReference>